<dbReference type="InterPro" id="IPR001131">
    <property type="entry name" value="Peptidase_M24B_aminopep-P_CS"/>
</dbReference>
<dbReference type="AlphaFoldDB" id="A0A0M4DA17"/>
<dbReference type="PANTHER" id="PTHR46112">
    <property type="entry name" value="AMINOPEPTIDASE"/>
    <property type="match status" value="1"/>
</dbReference>
<dbReference type="Pfam" id="PF00557">
    <property type="entry name" value="Peptidase_M24"/>
    <property type="match status" value="1"/>
</dbReference>
<evidence type="ECO:0000259" key="5">
    <source>
        <dbReference type="Pfam" id="PF00557"/>
    </source>
</evidence>
<dbReference type="GO" id="GO:0006508">
    <property type="term" value="P:proteolysis"/>
    <property type="evidence" value="ECO:0007669"/>
    <property type="project" value="UniProtKB-KW"/>
</dbReference>
<proteinExistence type="predicted"/>
<evidence type="ECO:0000313" key="8">
    <source>
        <dbReference type="Proteomes" id="UP000057158"/>
    </source>
</evidence>
<dbReference type="CDD" id="cd01092">
    <property type="entry name" value="APP-like"/>
    <property type="match status" value="1"/>
</dbReference>
<evidence type="ECO:0000259" key="6">
    <source>
        <dbReference type="Pfam" id="PF01321"/>
    </source>
</evidence>
<reference evidence="7 8" key="1">
    <citation type="submission" date="2015-07" db="EMBL/GenBank/DDBJ databases">
        <title>Isolation and Genomic Characterization of a Novel Halophilic Metal-Reducing Deltaproteobacterium from the Deep Subsurface.</title>
        <authorList>
            <person name="Badalamenti J.P."/>
            <person name="Summers Z.M."/>
            <person name="Gralnick J.A."/>
            <person name="Bond D.R."/>
        </authorList>
    </citation>
    <scope>NUCLEOTIDE SEQUENCE [LARGE SCALE GENOMIC DNA]</scope>
    <source>
        <strain evidence="7 8">WTL</strain>
    </source>
</reference>
<protein>
    <submittedName>
        <fullName evidence="7">Xaa-Pro aminopeptidase</fullName>
    </submittedName>
</protein>
<organism evidence="7 8">
    <name type="scientific">Desulfuromonas soudanensis</name>
    <dbReference type="NCBI Taxonomy" id="1603606"/>
    <lineage>
        <taxon>Bacteria</taxon>
        <taxon>Pseudomonadati</taxon>
        <taxon>Thermodesulfobacteriota</taxon>
        <taxon>Desulfuromonadia</taxon>
        <taxon>Desulfuromonadales</taxon>
        <taxon>Desulfuromonadaceae</taxon>
        <taxon>Desulfuromonas</taxon>
    </lineage>
</organism>
<dbReference type="InterPro" id="IPR050659">
    <property type="entry name" value="Peptidase_M24B"/>
</dbReference>
<feature type="domain" description="Peptidase M24" evidence="5">
    <location>
        <begin position="138"/>
        <end position="339"/>
    </location>
</feature>
<dbReference type="KEGG" id="des:DSOUD_2140"/>
<dbReference type="Pfam" id="PF01321">
    <property type="entry name" value="Creatinase_N"/>
    <property type="match status" value="1"/>
</dbReference>
<evidence type="ECO:0000256" key="3">
    <source>
        <dbReference type="ARBA" id="ARBA00022801"/>
    </source>
</evidence>
<dbReference type="Gene3D" id="3.40.350.10">
    <property type="entry name" value="Creatinase/prolidase N-terminal domain"/>
    <property type="match status" value="1"/>
</dbReference>
<dbReference type="FunFam" id="3.90.230.10:FF:000014">
    <property type="entry name" value="Aminopeptidase P family protein"/>
    <property type="match status" value="1"/>
</dbReference>
<accession>A0A0M4DA17</accession>
<name>A0A0M4DA17_9BACT</name>
<keyword evidence="4" id="KW-0482">Metalloprotease</keyword>
<dbReference type="GO" id="GO:0046872">
    <property type="term" value="F:metal ion binding"/>
    <property type="evidence" value="ECO:0007669"/>
    <property type="project" value="UniProtKB-KW"/>
</dbReference>
<dbReference type="Proteomes" id="UP000057158">
    <property type="component" value="Chromosome"/>
</dbReference>
<keyword evidence="3" id="KW-0378">Hydrolase</keyword>
<dbReference type="GO" id="GO:0008235">
    <property type="term" value="F:metalloexopeptidase activity"/>
    <property type="evidence" value="ECO:0007669"/>
    <property type="project" value="UniProtKB-ARBA"/>
</dbReference>
<dbReference type="GO" id="GO:0004177">
    <property type="term" value="F:aminopeptidase activity"/>
    <property type="evidence" value="ECO:0007669"/>
    <property type="project" value="UniProtKB-KW"/>
</dbReference>
<dbReference type="InterPro" id="IPR000587">
    <property type="entry name" value="Creatinase_N"/>
</dbReference>
<keyword evidence="7" id="KW-0031">Aminopeptidase</keyword>
<dbReference type="InterPro" id="IPR000994">
    <property type="entry name" value="Pept_M24"/>
</dbReference>
<dbReference type="InterPro" id="IPR001714">
    <property type="entry name" value="Pept_M24_MAP"/>
</dbReference>
<feature type="domain" description="Creatinase N-terminal" evidence="6">
    <location>
        <begin position="8"/>
        <end position="129"/>
    </location>
</feature>
<dbReference type="InterPro" id="IPR029149">
    <property type="entry name" value="Creatin/AminoP/Spt16_N"/>
</dbReference>
<keyword evidence="2" id="KW-0479">Metal-binding</keyword>
<keyword evidence="1" id="KW-0645">Protease</keyword>
<evidence type="ECO:0000256" key="1">
    <source>
        <dbReference type="ARBA" id="ARBA00022670"/>
    </source>
</evidence>
<keyword evidence="8" id="KW-1185">Reference proteome</keyword>
<dbReference type="PRINTS" id="PR00599">
    <property type="entry name" value="MAPEPTIDASE"/>
</dbReference>
<dbReference type="SUPFAM" id="SSF55920">
    <property type="entry name" value="Creatinase/aminopeptidase"/>
    <property type="match status" value="1"/>
</dbReference>
<evidence type="ECO:0000256" key="4">
    <source>
        <dbReference type="ARBA" id="ARBA00023049"/>
    </source>
</evidence>
<dbReference type="PANTHER" id="PTHR46112:SF3">
    <property type="entry name" value="AMINOPEPTIDASE YPDF"/>
    <property type="match status" value="1"/>
</dbReference>
<dbReference type="EMBL" id="CP010802">
    <property type="protein sequence ID" value="ALC16905.1"/>
    <property type="molecule type" value="Genomic_DNA"/>
</dbReference>
<dbReference type="SUPFAM" id="SSF53092">
    <property type="entry name" value="Creatinase/prolidase N-terminal domain"/>
    <property type="match status" value="1"/>
</dbReference>
<dbReference type="Gene3D" id="3.90.230.10">
    <property type="entry name" value="Creatinase/methionine aminopeptidase superfamily"/>
    <property type="match status" value="1"/>
</dbReference>
<dbReference type="OrthoDB" id="9806388at2"/>
<evidence type="ECO:0000256" key="2">
    <source>
        <dbReference type="ARBA" id="ARBA00022723"/>
    </source>
</evidence>
<dbReference type="PATRIC" id="fig|1603606.3.peg.2313"/>
<dbReference type="STRING" id="1603606.DSOUD_2140"/>
<evidence type="ECO:0000313" key="7">
    <source>
        <dbReference type="EMBL" id="ALC16905.1"/>
    </source>
</evidence>
<dbReference type="RefSeq" id="WP_053550957.1">
    <property type="nucleotide sequence ID" value="NZ_CP010802.1"/>
</dbReference>
<dbReference type="InterPro" id="IPR036005">
    <property type="entry name" value="Creatinase/aminopeptidase-like"/>
</dbReference>
<sequence>MVNNRSPQARQILPTKGLDALVFFSLPNIRYLCGFTGSDGALVVHAGGECFLTDSRYTTQARQQVTAGEIRQYRLKEDGVVAYLQEHGLQRIGFEAETLGYATVERLREQGSGGSTWIPLTRELADLRIRKSAGEISELRRAARLNADAFEEILPLIRPGVSEKAIALALEFALKRRGGEDKAFDFIVASGVRGAMPHGVATEKVLAAGELVTIDFGTRVSGYHSDETVTLAVGEVDPRLREIYDTVLAAHDRALAAVRPGVSLKEIDATARDYIAGCGYGDYFGHGLGHGVGLEVHEAPTVSPRSETIAAEGMVFTIEPGVYLPDLGGVRIEDTIEVTGDGCRLITCLPKEFRTLSL</sequence>
<dbReference type="PROSITE" id="PS00491">
    <property type="entry name" value="PROLINE_PEPTIDASE"/>
    <property type="match status" value="1"/>
</dbReference>
<gene>
    <name evidence="7" type="ORF">DSOUD_2140</name>
</gene>